<evidence type="ECO:0000313" key="2">
    <source>
        <dbReference type="EMBL" id="AKV73668.1"/>
    </source>
</evidence>
<evidence type="ECO:0000313" key="1">
    <source>
        <dbReference type="EMBL" id="AIM26707.1"/>
    </source>
</evidence>
<dbReference type="GeneID" id="25458699"/>
<accession>A0A088E4L7</accession>
<dbReference type="OrthoDB" id="36069at2157"/>
<organism evidence="1 4">
    <name type="scientific">Metallosphaera sedula</name>
    <dbReference type="NCBI Taxonomy" id="43687"/>
    <lineage>
        <taxon>Archaea</taxon>
        <taxon>Thermoproteota</taxon>
        <taxon>Thermoprotei</taxon>
        <taxon>Sulfolobales</taxon>
        <taxon>Sulfolobaceae</taxon>
        <taxon>Metallosphaera</taxon>
    </lineage>
</organism>
<dbReference type="Proteomes" id="UP000062475">
    <property type="component" value="Chromosome"/>
</dbReference>
<evidence type="ECO:0000313" key="6">
    <source>
        <dbReference type="Proteomes" id="UP000068832"/>
    </source>
</evidence>
<dbReference type="Proteomes" id="UP000068832">
    <property type="component" value="Chromosome"/>
</dbReference>
<dbReference type="EMBL" id="CP012173">
    <property type="protein sequence ID" value="AKV75908.1"/>
    <property type="molecule type" value="Genomic_DNA"/>
</dbReference>
<reference evidence="5 6" key="2">
    <citation type="journal article" date="2015" name="Genome Announc.">
        <title>Complete Genome Sequences of Evolved Arsenate-Resistant Metallosphaera sedula Strains.</title>
        <authorList>
            <person name="Ai C."/>
            <person name="McCarthy S."/>
            <person name="Schackwitz W."/>
            <person name="Martin J."/>
            <person name="Lipzen A."/>
            <person name="Blum P."/>
        </authorList>
    </citation>
    <scope>NUCLEOTIDE SEQUENCE [LARGE SCALE GENOMIC DNA]</scope>
    <source>
        <strain evidence="2 6">ARS50-1</strain>
        <strain evidence="3 5">ARS50-2</strain>
    </source>
</reference>
<dbReference type="RefSeq" id="WP_048806909.1">
    <property type="nucleotide sequence ID" value="NZ_CP008822.1"/>
</dbReference>
<evidence type="ECO:0000313" key="4">
    <source>
        <dbReference type="Proteomes" id="UP000029084"/>
    </source>
</evidence>
<protein>
    <submittedName>
        <fullName evidence="1">Uncharacterized protein</fullName>
    </submittedName>
</protein>
<evidence type="ECO:0000313" key="5">
    <source>
        <dbReference type="Proteomes" id="UP000062475"/>
    </source>
</evidence>
<evidence type="ECO:0000313" key="3">
    <source>
        <dbReference type="EMBL" id="AKV75908.1"/>
    </source>
</evidence>
<proteinExistence type="predicted"/>
<name>A0A088E4L7_9CREN</name>
<dbReference type="AlphaFoldDB" id="A0A088E4L7"/>
<gene>
    <name evidence="1" type="ORF">HA72_0545</name>
    <name evidence="2" type="ORF">MsedA_0556</name>
    <name evidence="3" type="ORF">MsedB_0556</name>
</gene>
<dbReference type="Proteomes" id="UP000029084">
    <property type="component" value="Chromosome"/>
</dbReference>
<dbReference type="EMBL" id="CP008822">
    <property type="protein sequence ID" value="AIM26707.1"/>
    <property type="molecule type" value="Genomic_DNA"/>
</dbReference>
<sequence>MSEIVTNERDLASLLEREGGKPRLTIVVDSGLITTCIPVIKKYNYALIDAEDLPNGFFKLTLKLRNGH</sequence>
<dbReference type="EMBL" id="CP012172">
    <property type="protein sequence ID" value="AKV73668.1"/>
    <property type="molecule type" value="Genomic_DNA"/>
</dbReference>
<reference evidence="1 4" key="1">
    <citation type="journal article" date="2014" name="J. Bacteriol.">
        <title>Role of an Archaeal PitA Transporter in the Copper and Arsenic Resistance of Metallosphaera sedula, an Extreme Thermoacidophile.</title>
        <authorList>
            <person name="McCarthy S."/>
            <person name="Ai C."/>
            <person name="Wheaton G."/>
            <person name="Tevatia R."/>
            <person name="Eckrich V."/>
            <person name="Kelly R."/>
            <person name="Blum P."/>
        </authorList>
    </citation>
    <scope>NUCLEOTIDE SEQUENCE [LARGE SCALE GENOMIC DNA]</scope>
    <source>
        <strain evidence="1 4">CuR1</strain>
    </source>
</reference>
<dbReference type="PATRIC" id="fig|43687.5.peg.559"/>